<dbReference type="SUPFAM" id="SSF46785">
    <property type="entry name" value="Winged helix' DNA-binding domain"/>
    <property type="match status" value="1"/>
</dbReference>
<proteinExistence type="predicted"/>
<dbReference type="InterPro" id="IPR036390">
    <property type="entry name" value="WH_DNA-bd_sf"/>
</dbReference>
<dbReference type="CDD" id="cd09124">
    <property type="entry name" value="PLDc_like_TrmB_middle"/>
    <property type="match status" value="1"/>
</dbReference>
<dbReference type="AlphaFoldDB" id="M1PQY4"/>
<sequence length="240" mass="27070">MEETTDIDELKDEYEHIVDGLQNFGFTEYQARTYTALVAHGVADADTIASTSGLPRTSVYKALDSLHEIGYVVITEGRPRVYRPAEPLEVKSRLSREIDDLFGRLNTIYEVLSEKGEPQLIYTINGKEKVLDKIGEILKKTQEDIMISSPRFSEMMDNLENEFISAKKRDVDITIITSPGERVIDGAEVERRDRLIATDMISDGKRALLASPGFEACGYTENPSLSKHLVNFMDILMKRS</sequence>
<dbReference type="InterPro" id="IPR021586">
    <property type="entry name" value="Tscrpt_reg_TrmB_C"/>
</dbReference>
<organism evidence="3">
    <name type="scientific">uncultured organism</name>
    <dbReference type="NCBI Taxonomy" id="155900"/>
    <lineage>
        <taxon>unclassified sequences</taxon>
        <taxon>environmental samples</taxon>
    </lineage>
</organism>
<dbReference type="Gene3D" id="1.10.10.10">
    <property type="entry name" value="Winged helix-like DNA-binding domain superfamily/Winged helix DNA-binding domain"/>
    <property type="match status" value="1"/>
</dbReference>
<dbReference type="Pfam" id="PF01978">
    <property type="entry name" value="TrmB"/>
    <property type="match status" value="1"/>
</dbReference>
<dbReference type="InterPro" id="IPR051797">
    <property type="entry name" value="TrmB-like"/>
</dbReference>
<dbReference type="EMBL" id="JX684100">
    <property type="protein sequence ID" value="AGF93620.1"/>
    <property type="molecule type" value="Genomic_DNA"/>
</dbReference>
<evidence type="ECO:0000259" key="1">
    <source>
        <dbReference type="Pfam" id="PF01978"/>
    </source>
</evidence>
<protein>
    <submittedName>
        <fullName evidence="3">Transcriptional regulator, TrmB</fullName>
    </submittedName>
</protein>
<evidence type="ECO:0000313" key="3">
    <source>
        <dbReference type="EMBL" id="AGF93620.1"/>
    </source>
</evidence>
<dbReference type="InterPro" id="IPR002831">
    <property type="entry name" value="Tscrpt_reg_TrmB_N"/>
</dbReference>
<dbReference type="PANTHER" id="PTHR34293:SF1">
    <property type="entry name" value="HTH-TYPE TRANSCRIPTIONAL REGULATOR TRMBL2"/>
    <property type="match status" value="1"/>
</dbReference>
<accession>M1PQY4</accession>
<evidence type="ECO:0000259" key="2">
    <source>
        <dbReference type="Pfam" id="PF11495"/>
    </source>
</evidence>
<reference evidence="3" key="1">
    <citation type="journal article" date="2013" name="Syst. Appl. Microbiol.">
        <title>New insights into the archaeal diversity of a hypersaline microbial mat obtained by a metagenomic approach.</title>
        <authorList>
            <person name="Lopez-Lopez A."/>
            <person name="Richter M."/>
            <person name="Pena A."/>
            <person name="Tamames J."/>
            <person name="Rossello-Mora R."/>
        </authorList>
    </citation>
    <scope>NUCLEOTIDE SEQUENCE</scope>
</reference>
<feature type="domain" description="Transcription regulator TrmB N-terminal" evidence="1">
    <location>
        <begin position="21"/>
        <end position="87"/>
    </location>
</feature>
<gene>
    <name evidence="3" type="ORF">FLSS-14_0016</name>
</gene>
<feature type="domain" description="Transcription regulator TrmB C-terminal" evidence="2">
    <location>
        <begin position="121"/>
        <end position="211"/>
    </location>
</feature>
<name>M1PQY4_9ZZZZ</name>
<dbReference type="PANTHER" id="PTHR34293">
    <property type="entry name" value="HTH-TYPE TRANSCRIPTIONAL REGULATOR TRMBL2"/>
    <property type="match status" value="1"/>
</dbReference>
<dbReference type="InterPro" id="IPR036388">
    <property type="entry name" value="WH-like_DNA-bd_sf"/>
</dbReference>
<dbReference type="Pfam" id="PF11495">
    <property type="entry name" value="Regulator_TrmB"/>
    <property type="match status" value="1"/>
</dbReference>